<gene>
    <name evidence="4" type="primary">LOC107797562</name>
</gene>
<feature type="domain" description="Retrotransposon Copia-like N-terminal" evidence="2">
    <location>
        <begin position="36"/>
        <end position="83"/>
    </location>
</feature>
<reference evidence="3" key="1">
    <citation type="journal article" date="2014" name="Nat. Commun.">
        <title>The tobacco genome sequence and its comparison with those of tomato and potato.</title>
        <authorList>
            <person name="Sierro N."/>
            <person name="Battey J.N."/>
            <person name="Ouadi S."/>
            <person name="Bakaher N."/>
            <person name="Bovet L."/>
            <person name="Willig A."/>
            <person name="Goepfert S."/>
            <person name="Peitsch M.C."/>
            <person name="Ivanov N.V."/>
        </authorList>
    </citation>
    <scope>NUCLEOTIDE SEQUENCE [LARGE SCALE GENOMIC DNA]</scope>
</reference>
<dbReference type="PANTHER" id="PTHR37610:SF40">
    <property type="entry name" value="OS01G0909600 PROTEIN"/>
    <property type="match status" value="1"/>
</dbReference>
<dbReference type="GeneID" id="107797562"/>
<evidence type="ECO:0000313" key="3">
    <source>
        <dbReference type="Proteomes" id="UP000790787"/>
    </source>
</evidence>
<evidence type="ECO:0000259" key="2">
    <source>
        <dbReference type="Pfam" id="PF14244"/>
    </source>
</evidence>
<dbReference type="InterPro" id="IPR029472">
    <property type="entry name" value="Copia-like_N"/>
</dbReference>
<dbReference type="AlphaFoldDB" id="A0A1S4AHP9"/>
<feature type="region of interest" description="Disordered" evidence="1">
    <location>
        <begin position="1"/>
        <end position="24"/>
    </location>
</feature>
<keyword evidence="3" id="KW-1185">Reference proteome</keyword>
<dbReference type="Pfam" id="PF14244">
    <property type="entry name" value="Retrotran_gag_3"/>
    <property type="match status" value="1"/>
</dbReference>
<dbReference type="OrthoDB" id="1293643at2759"/>
<dbReference type="OMA" id="EDASHIW"/>
<reference evidence="4" key="2">
    <citation type="submission" date="2025-08" db="UniProtKB">
        <authorList>
            <consortium name="RefSeq"/>
        </authorList>
    </citation>
    <scope>IDENTIFICATION</scope>
    <source>
        <tissue evidence="4">Leaf</tissue>
    </source>
</reference>
<dbReference type="KEGG" id="nta:107797562"/>
<evidence type="ECO:0000256" key="1">
    <source>
        <dbReference type="SAM" id="MobiDB-lite"/>
    </source>
</evidence>
<sequence length="170" mass="19174">MTILDQNDDSGIASSTSASAPISKPNIDPNCPFYMHPSDNPSAMLVTTPFNGIGYRSWRRSVLRALLVKNKLGFINGECKRPKSDSPSLRQWMRCDDMVTLWILNSLAKDIAESIKYANDAAELWTELEDRYDQTNGTKLNQIQKEINDLSQGILDVTGYYTKMKNYGKN</sequence>
<feature type="compositionally biased region" description="Low complexity" evidence="1">
    <location>
        <begin position="10"/>
        <end position="23"/>
    </location>
</feature>
<dbReference type="RefSeq" id="XP_016475948.1">
    <property type="nucleotide sequence ID" value="XM_016620462.1"/>
</dbReference>
<dbReference type="PaxDb" id="4097-A0A1S4AHP9"/>
<protein>
    <submittedName>
        <fullName evidence="4">Uncharacterized protein LOC107797562</fullName>
    </submittedName>
</protein>
<accession>A0A1S4AHP9</accession>
<proteinExistence type="predicted"/>
<dbReference type="Proteomes" id="UP000790787">
    <property type="component" value="Chromosome 14"/>
</dbReference>
<name>A0A1S4AHP9_TOBAC</name>
<organism evidence="3 4">
    <name type="scientific">Nicotiana tabacum</name>
    <name type="common">Common tobacco</name>
    <dbReference type="NCBI Taxonomy" id="4097"/>
    <lineage>
        <taxon>Eukaryota</taxon>
        <taxon>Viridiplantae</taxon>
        <taxon>Streptophyta</taxon>
        <taxon>Embryophyta</taxon>
        <taxon>Tracheophyta</taxon>
        <taxon>Spermatophyta</taxon>
        <taxon>Magnoliopsida</taxon>
        <taxon>eudicotyledons</taxon>
        <taxon>Gunneridae</taxon>
        <taxon>Pentapetalae</taxon>
        <taxon>asterids</taxon>
        <taxon>lamiids</taxon>
        <taxon>Solanales</taxon>
        <taxon>Solanaceae</taxon>
        <taxon>Nicotianoideae</taxon>
        <taxon>Nicotianeae</taxon>
        <taxon>Nicotiana</taxon>
    </lineage>
</organism>
<evidence type="ECO:0000313" key="4">
    <source>
        <dbReference type="RefSeq" id="XP_016475948.1"/>
    </source>
</evidence>
<dbReference type="PANTHER" id="PTHR37610">
    <property type="entry name" value="CCHC-TYPE DOMAIN-CONTAINING PROTEIN"/>
    <property type="match status" value="1"/>
</dbReference>